<protein>
    <recommendedName>
        <fullName evidence="3">MafI family immunity protein</fullName>
    </recommendedName>
</protein>
<sequence length="96" mass="10710">MDACIEKFASYVDVLEYALNMIDDDVSSFNLGQYSEAVKILDTIMEVNTMLVYRFQCGPVPRADMADARKKVSDLSMESKGETENLIHISSGYSAI</sequence>
<evidence type="ECO:0000313" key="1">
    <source>
        <dbReference type="EMBL" id="WEF31828.1"/>
    </source>
</evidence>
<gene>
    <name evidence="1" type="ORF">PX653_20680</name>
</gene>
<dbReference type="EMBL" id="CP119083">
    <property type="protein sequence ID" value="WEF31828.1"/>
    <property type="molecule type" value="Genomic_DNA"/>
</dbReference>
<reference evidence="1 2" key="1">
    <citation type="submission" date="2023-02" db="EMBL/GenBank/DDBJ databases">
        <title>Gemone sequence of Telluria chitinolytica ACM 3522T.</title>
        <authorList>
            <person name="Frediansyah A."/>
            <person name="Miess H."/>
            <person name="Gross H."/>
        </authorList>
    </citation>
    <scope>NUCLEOTIDE SEQUENCE [LARGE SCALE GENOMIC DNA]</scope>
    <source>
        <strain evidence="1 2">ACM 3522</strain>
    </source>
</reference>
<dbReference type="RefSeq" id="WP_277414597.1">
    <property type="nucleotide sequence ID" value="NZ_CP119083.1"/>
</dbReference>
<proteinExistence type="predicted"/>
<dbReference type="Proteomes" id="UP001216510">
    <property type="component" value="Chromosome"/>
</dbReference>
<evidence type="ECO:0000313" key="2">
    <source>
        <dbReference type="Proteomes" id="UP001216510"/>
    </source>
</evidence>
<evidence type="ECO:0008006" key="3">
    <source>
        <dbReference type="Google" id="ProtNLM"/>
    </source>
</evidence>
<accession>A0ABY8BA09</accession>
<organism evidence="1 2">
    <name type="scientific">Pseudoduganella chitinolytica</name>
    <dbReference type="NCBI Taxonomy" id="34070"/>
    <lineage>
        <taxon>Bacteria</taxon>
        <taxon>Pseudomonadati</taxon>
        <taxon>Pseudomonadota</taxon>
        <taxon>Betaproteobacteria</taxon>
        <taxon>Burkholderiales</taxon>
        <taxon>Oxalobacteraceae</taxon>
        <taxon>Telluria group</taxon>
        <taxon>Pseudoduganella</taxon>
    </lineage>
</organism>
<keyword evidence="2" id="KW-1185">Reference proteome</keyword>
<name>A0ABY8BA09_9BURK</name>